<dbReference type="PANTHER" id="PTHR33332">
    <property type="entry name" value="REVERSE TRANSCRIPTASE DOMAIN-CONTAINING PROTEIN"/>
    <property type="match status" value="1"/>
</dbReference>
<sequence length="174" mass="20389">MVWRNGVLQIIQNNGINGNMFLFLQNFLKNRKIQVRALSVLSKIHHIENFLPQDSVISVTMFLLAINDSFKNIPKLTKHLLFADNCHIYCSEQNTKTSVQILQNLLNILQDWSHRTSFKFSATKSECIHIYILPFTLVLKQSHNYTSIILRFPYVKLRILGMIFDNKLKWTPQI</sequence>
<reference evidence="2" key="1">
    <citation type="submission" date="2018-04" db="EMBL/GenBank/DDBJ databases">
        <title>Transcriptome assembly of Sipha flava.</title>
        <authorList>
            <person name="Scully E.D."/>
            <person name="Geib S.M."/>
            <person name="Palmer N.A."/>
            <person name="Koch K."/>
            <person name="Bradshaw J."/>
            <person name="Heng-Moss T."/>
            <person name="Sarath G."/>
        </authorList>
    </citation>
    <scope>NUCLEOTIDE SEQUENCE</scope>
</reference>
<gene>
    <name evidence="2" type="ORF">g.180105</name>
</gene>
<dbReference type="InterPro" id="IPR000477">
    <property type="entry name" value="RT_dom"/>
</dbReference>
<organism evidence="2">
    <name type="scientific">Sipha flava</name>
    <name type="common">yellow sugarcane aphid</name>
    <dbReference type="NCBI Taxonomy" id="143950"/>
    <lineage>
        <taxon>Eukaryota</taxon>
        <taxon>Metazoa</taxon>
        <taxon>Ecdysozoa</taxon>
        <taxon>Arthropoda</taxon>
        <taxon>Hexapoda</taxon>
        <taxon>Insecta</taxon>
        <taxon>Pterygota</taxon>
        <taxon>Neoptera</taxon>
        <taxon>Paraneoptera</taxon>
        <taxon>Hemiptera</taxon>
        <taxon>Sternorrhyncha</taxon>
        <taxon>Aphidomorpha</taxon>
        <taxon>Aphidoidea</taxon>
        <taxon>Aphididae</taxon>
        <taxon>Sipha</taxon>
    </lineage>
</organism>
<proteinExistence type="predicted"/>
<accession>A0A2S2QSQ2</accession>
<evidence type="ECO:0000313" key="2">
    <source>
        <dbReference type="EMBL" id="MBY80806.1"/>
    </source>
</evidence>
<protein>
    <recommendedName>
        <fullName evidence="1">Reverse transcriptase domain-containing protein</fullName>
    </recommendedName>
</protein>
<dbReference type="AlphaFoldDB" id="A0A2S2QSQ2"/>
<feature type="domain" description="Reverse transcriptase" evidence="1">
    <location>
        <begin position="41"/>
        <end position="153"/>
    </location>
</feature>
<name>A0A2S2QSQ2_9HEMI</name>
<dbReference type="Pfam" id="PF00078">
    <property type="entry name" value="RVT_1"/>
    <property type="match status" value="1"/>
</dbReference>
<evidence type="ECO:0000259" key="1">
    <source>
        <dbReference type="Pfam" id="PF00078"/>
    </source>
</evidence>
<dbReference type="EMBL" id="GGMS01011603">
    <property type="protein sequence ID" value="MBY80806.1"/>
    <property type="molecule type" value="Transcribed_RNA"/>
</dbReference>
<dbReference type="OrthoDB" id="6628177at2759"/>